<protein>
    <submittedName>
        <fullName evidence="1">Uncharacterized protein</fullName>
    </submittedName>
</protein>
<dbReference type="EMBL" id="KZ824995">
    <property type="protein sequence ID" value="RAH65488.1"/>
    <property type="molecule type" value="Genomic_DNA"/>
</dbReference>
<accession>A0ACD1GVV9</accession>
<dbReference type="Proteomes" id="UP000249661">
    <property type="component" value="Unassembled WGS sequence"/>
</dbReference>
<keyword evidence="2" id="KW-1185">Reference proteome</keyword>
<sequence length="141" mass="15817">MRAVLYSFCGVATLSRSRQQRLGRSWWRPKSATPPQPCNSGRHTDKMTAAGFSGISPADPRSYRVLITEHAWITPISFRVTSRSALTATLQGFISHPAWCVIFSPVGCWLVKSRCKRTGKTRIGHAREVRRIVMSDTQKIS</sequence>
<organism evidence="1 2">
    <name type="scientific">Aspergillus aculeatinus CBS 121060</name>
    <dbReference type="NCBI Taxonomy" id="1448322"/>
    <lineage>
        <taxon>Eukaryota</taxon>
        <taxon>Fungi</taxon>
        <taxon>Dikarya</taxon>
        <taxon>Ascomycota</taxon>
        <taxon>Pezizomycotina</taxon>
        <taxon>Eurotiomycetes</taxon>
        <taxon>Eurotiomycetidae</taxon>
        <taxon>Eurotiales</taxon>
        <taxon>Aspergillaceae</taxon>
        <taxon>Aspergillus</taxon>
        <taxon>Aspergillus subgen. Circumdati</taxon>
    </lineage>
</organism>
<proteinExistence type="predicted"/>
<reference evidence="1" key="1">
    <citation type="submission" date="2018-02" db="EMBL/GenBank/DDBJ databases">
        <title>The genomes of Aspergillus section Nigri reveals drivers in fungal speciation.</title>
        <authorList>
            <consortium name="DOE Joint Genome Institute"/>
            <person name="Vesth T.C."/>
            <person name="Nybo J."/>
            <person name="Theobald S."/>
            <person name="Brandl J."/>
            <person name="Frisvad J.C."/>
            <person name="Nielsen K.F."/>
            <person name="Lyhne E.K."/>
            <person name="Kogle M.E."/>
            <person name="Kuo A."/>
            <person name="Riley R."/>
            <person name="Clum A."/>
            <person name="Nolan M."/>
            <person name="Lipzen A."/>
            <person name="Salamov A."/>
            <person name="Henrissat B."/>
            <person name="Wiebenga A."/>
            <person name="De vries R.P."/>
            <person name="Grigoriev I.V."/>
            <person name="Mortensen U.H."/>
            <person name="Andersen M.R."/>
            <person name="Baker S.E."/>
        </authorList>
    </citation>
    <scope>NUCLEOTIDE SEQUENCE</scope>
    <source>
        <strain evidence="1">CBS 121060</strain>
    </source>
</reference>
<evidence type="ECO:0000313" key="1">
    <source>
        <dbReference type="EMBL" id="RAH65488.1"/>
    </source>
</evidence>
<gene>
    <name evidence="1" type="ORF">BO66DRAFT_211039</name>
</gene>
<evidence type="ECO:0000313" key="2">
    <source>
        <dbReference type="Proteomes" id="UP000249661"/>
    </source>
</evidence>
<name>A0ACD1GVV9_9EURO</name>